<evidence type="ECO:0000313" key="1">
    <source>
        <dbReference type="EMBL" id="MCV2368507.1"/>
    </source>
</evidence>
<protein>
    <recommendedName>
        <fullName evidence="3">TonB C-terminal domain-containing protein</fullName>
    </recommendedName>
</protein>
<reference evidence="1 2" key="1">
    <citation type="submission" date="2021-11" db="EMBL/GenBank/DDBJ databases">
        <authorList>
            <person name="Liang Q."/>
            <person name="Mou H."/>
            <person name="Liu Z."/>
        </authorList>
    </citation>
    <scope>NUCLEOTIDE SEQUENCE [LARGE SCALE GENOMIC DNA]</scope>
    <source>
        <strain evidence="1 2">CHU3</strain>
    </source>
</reference>
<proteinExistence type="predicted"/>
<accession>A0ABT2YEP1</accession>
<dbReference type="EMBL" id="JAJIRN010000004">
    <property type="protein sequence ID" value="MCV2368507.1"/>
    <property type="molecule type" value="Genomic_DNA"/>
</dbReference>
<keyword evidence="2" id="KW-1185">Reference proteome</keyword>
<evidence type="ECO:0000313" key="2">
    <source>
        <dbReference type="Proteomes" id="UP001209701"/>
    </source>
</evidence>
<evidence type="ECO:0008006" key="3">
    <source>
        <dbReference type="Google" id="ProtNLM"/>
    </source>
</evidence>
<name>A0ABT2YEP1_9BURK</name>
<dbReference type="Proteomes" id="UP001209701">
    <property type="component" value="Unassembled WGS sequence"/>
</dbReference>
<gene>
    <name evidence="1" type="ORF">LNV07_10450</name>
</gene>
<sequence>MKHQVAGLLVCLVGSISAHGLLVLSAWAPPHNWSPSRDRAARPALAMRMLAPPQPVGSGTSAAGGRAEVPPLLLMGPIPVAPSLAPQMLPWDESDLAMFDRSPMPSLPEGDESGYIPRPRLTVPPILRAPVALVWPDDGLWTGHFNEVLTLYIDEQGLVQRVEPEGRGLPEGLRDLARQAFLGASFAPGQLNGEQVKSKIRIEVNFDADPSAKAKGGPR</sequence>
<comment type="caution">
    <text evidence="1">The sequence shown here is derived from an EMBL/GenBank/DDBJ whole genome shotgun (WGS) entry which is preliminary data.</text>
</comment>
<organism evidence="1 2">
    <name type="scientific">Roseateles oligotrophus</name>
    <dbReference type="NCBI Taxonomy" id="1769250"/>
    <lineage>
        <taxon>Bacteria</taxon>
        <taxon>Pseudomonadati</taxon>
        <taxon>Pseudomonadota</taxon>
        <taxon>Betaproteobacteria</taxon>
        <taxon>Burkholderiales</taxon>
        <taxon>Sphaerotilaceae</taxon>
        <taxon>Roseateles</taxon>
    </lineage>
</organism>
<dbReference type="RefSeq" id="WP_263571101.1">
    <property type="nucleotide sequence ID" value="NZ_JAJIRN010000004.1"/>
</dbReference>